<dbReference type="SUPFAM" id="SSF52540">
    <property type="entry name" value="P-loop containing nucleoside triphosphate hydrolases"/>
    <property type="match status" value="1"/>
</dbReference>
<dbReference type="PROSITE" id="PS51194">
    <property type="entry name" value="HELICASE_CTER"/>
    <property type="match status" value="1"/>
</dbReference>
<evidence type="ECO:0000256" key="3">
    <source>
        <dbReference type="ARBA" id="ARBA00022806"/>
    </source>
</evidence>
<accession>A0A1X6YU79</accession>
<dbReference type="Proteomes" id="UP000193207">
    <property type="component" value="Unassembled WGS sequence"/>
</dbReference>
<dbReference type="Pfam" id="PF00270">
    <property type="entry name" value="DEAD"/>
    <property type="match status" value="1"/>
</dbReference>
<dbReference type="EC" id="3.6.4.13" evidence="8"/>
<dbReference type="GO" id="GO:0005524">
    <property type="term" value="F:ATP binding"/>
    <property type="evidence" value="ECO:0007669"/>
    <property type="project" value="UniProtKB-KW"/>
</dbReference>
<dbReference type="PIRSF" id="PIRSF005496">
    <property type="entry name" value="ATP_hel_hrpB"/>
    <property type="match status" value="1"/>
</dbReference>
<feature type="domain" description="Helicase C-terminal" evidence="7">
    <location>
        <begin position="202"/>
        <end position="370"/>
    </location>
</feature>
<sequence>MTTQLPIHEAISPLLDALRARGRAVLQAPPGAGKTTVVPLEMLKAGLTGGRILMLEPRRLAARAAAERMAQTLGEAPGQTVGYRVRGEAKVSGATRIEVVTEGILTRMLQSDPALSGIGAVIFDEFHERSLNADLGLALCLEVAGALREDLILLAMSATLDAAPVAALMDDAPVVTSEGRSYPVDIRWLDRPVPATRRFEQALADLVLDAASETGGGILVFLPGEGEIRRVEALLRDRLPEDCHLRPLFGAMEFSKQRAAIAPAQSGRKVVLSTAIAETSLTISDIRVVVDGGRARRARFDPGSGMSRLVTEPVTRAEATQRAGRAGRVAEGVCYRLWTKGEDGALPAFPPAEIEAADLSGLALELALWGAAPGDLAFVTPPNPGVYAEAQALLRMLGALDNANRITAHGKVLAALPLHPRLAHMMALAGADAALPAALLSDRDPLARGAPVDLSLRLSALRNLRDFQTRHSHSVNRGALERIRSEARRLARQATPAQKPQLDDAEMAALAYPDRIGLRRKGDAPRYVLSGGKGAVMPDDDDMSGARLIVATDLDGNPREARIRQAIRIDEAALRGLFADQIAWHDVCLWDRRERRVASRRQERFGALLLDDRVWKDAPDNAVARAMLDGVRDLGLNWSDTARRFVARVELLRAAGDDLPDMREPALLEQLEDWLLPFLSGVRTAQDWKRFDMLEALRARLSHDQMQRLDKQAPAQFTTPLGRRIPIDYGGEAPEISLRLQEMFGQTTHPSVGRTPLRVTLLSPAGRPVQTTTDIPGFWATSYADVRKDMRGRYPRHPWPEDPTVADPTLRASRRRKP</sequence>
<proteinExistence type="predicted"/>
<dbReference type="FunFam" id="3.40.50.300:FF:002125">
    <property type="entry name" value="ATP-dependent helicase HrpB"/>
    <property type="match status" value="1"/>
</dbReference>
<keyword evidence="2 8" id="KW-0378">Hydrolase</keyword>
<evidence type="ECO:0000259" key="6">
    <source>
        <dbReference type="PROSITE" id="PS51192"/>
    </source>
</evidence>
<organism evidence="8 9">
    <name type="scientific">Roseovarius halotolerans</name>
    <dbReference type="NCBI Taxonomy" id="505353"/>
    <lineage>
        <taxon>Bacteria</taxon>
        <taxon>Pseudomonadati</taxon>
        <taxon>Pseudomonadota</taxon>
        <taxon>Alphaproteobacteria</taxon>
        <taxon>Rhodobacterales</taxon>
        <taxon>Roseobacteraceae</taxon>
        <taxon>Roseovarius</taxon>
    </lineage>
</organism>
<dbReference type="InterPro" id="IPR011545">
    <property type="entry name" value="DEAD/DEAH_box_helicase_dom"/>
</dbReference>
<feature type="region of interest" description="Disordered" evidence="5">
    <location>
        <begin position="793"/>
        <end position="818"/>
    </location>
</feature>
<keyword evidence="3 8" id="KW-0347">Helicase</keyword>
<dbReference type="EMBL" id="FWFU01000002">
    <property type="protein sequence ID" value="SLN31559.1"/>
    <property type="molecule type" value="Genomic_DNA"/>
</dbReference>
<evidence type="ECO:0000256" key="5">
    <source>
        <dbReference type="SAM" id="MobiDB-lite"/>
    </source>
</evidence>
<dbReference type="SMART" id="SM00487">
    <property type="entry name" value="DEXDc"/>
    <property type="match status" value="1"/>
</dbReference>
<evidence type="ECO:0000256" key="2">
    <source>
        <dbReference type="ARBA" id="ARBA00022801"/>
    </source>
</evidence>
<keyword evidence="9" id="KW-1185">Reference proteome</keyword>
<evidence type="ECO:0000256" key="1">
    <source>
        <dbReference type="ARBA" id="ARBA00022741"/>
    </source>
</evidence>
<dbReference type="InterPro" id="IPR007502">
    <property type="entry name" value="Helicase-assoc_dom"/>
</dbReference>
<dbReference type="PANTHER" id="PTHR43519">
    <property type="entry name" value="ATP-DEPENDENT RNA HELICASE HRPB"/>
    <property type="match status" value="1"/>
</dbReference>
<dbReference type="SMART" id="SM00490">
    <property type="entry name" value="HELICc"/>
    <property type="match status" value="1"/>
</dbReference>
<dbReference type="Pfam" id="PF00271">
    <property type="entry name" value="Helicase_C"/>
    <property type="match status" value="1"/>
</dbReference>
<dbReference type="Gene3D" id="1.20.120.1080">
    <property type="match status" value="1"/>
</dbReference>
<dbReference type="CDD" id="cd18791">
    <property type="entry name" value="SF2_C_RHA"/>
    <property type="match status" value="1"/>
</dbReference>
<name>A0A1X6YU79_9RHOB</name>
<dbReference type="PANTHER" id="PTHR43519:SF1">
    <property type="entry name" value="ATP-DEPENDENT RNA HELICASE HRPB"/>
    <property type="match status" value="1"/>
</dbReference>
<dbReference type="GO" id="GO:0003724">
    <property type="term" value="F:RNA helicase activity"/>
    <property type="evidence" value="ECO:0007669"/>
    <property type="project" value="UniProtKB-EC"/>
</dbReference>
<dbReference type="GO" id="GO:0003676">
    <property type="term" value="F:nucleic acid binding"/>
    <property type="evidence" value="ECO:0007669"/>
    <property type="project" value="InterPro"/>
</dbReference>
<dbReference type="AlphaFoldDB" id="A0A1X6YU79"/>
<keyword evidence="4" id="KW-0067">ATP-binding</keyword>
<dbReference type="Pfam" id="PF08482">
    <property type="entry name" value="HrpB_C"/>
    <property type="match status" value="1"/>
</dbReference>
<dbReference type="InterPro" id="IPR027417">
    <property type="entry name" value="P-loop_NTPase"/>
</dbReference>
<dbReference type="InterPro" id="IPR049614">
    <property type="entry name" value="HrpB_DEXH"/>
</dbReference>
<dbReference type="OrthoDB" id="9805617at2"/>
<dbReference type="PROSITE" id="PS51192">
    <property type="entry name" value="HELICASE_ATP_BIND_1"/>
    <property type="match status" value="1"/>
</dbReference>
<dbReference type="InterPro" id="IPR010225">
    <property type="entry name" value="HrpB"/>
</dbReference>
<dbReference type="InterPro" id="IPR013689">
    <property type="entry name" value="RNA_helicase_ATP-dep_HrpB_C"/>
</dbReference>
<protein>
    <submittedName>
        <fullName evidence="8">ATP-dependent RNA helicase HrpB</fullName>
        <ecNumber evidence="8">3.6.4.13</ecNumber>
    </submittedName>
</protein>
<dbReference type="SMART" id="SM00847">
    <property type="entry name" value="HA2"/>
    <property type="match status" value="1"/>
</dbReference>
<dbReference type="RefSeq" id="WP_085817785.1">
    <property type="nucleotide sequence ID" value="NZ_FWFU01000002.1"/>
</dbReference>
<dbReference type="InterPro" id="IPR014001">
    <property type="entry name" value="Helicase_ATP-bd"/>
</dbReference>
<reference evidence="8 9" key="1">
    <citation type="submission" date="2017-03" db="EMBL/GenBank/DDBJ databases">
        <authorList>
            <person name="Afonso C.L."/>
            <person name="Miller P.J."/>
            <person name="Scott M.A."/>
            <person name="Spackman E."/>
            <person name="Goraichik I."/>
            <person name="Dimitrov K.M."/>
            <person name="Suarez D.L."/>
            <person name="Swayne D.E."/>
        </authorList>
    </citation>
    <scope>NUCLEOTIDE SEQUENCE [LARGE SCALE GENOMIC DNA]</scope>
    <source>
        <strain evidence="8 9">CECT 8110</strain>
    </source>
</reference>
<evidence type="ECO:0000259" key="7">
    <source>
        <dbReference type="PROSITE" id="PS51194"/>
    </source>
</evidence>
<evidence type="ECO:0000313" key="9">
    <source>
        <dbReference type="Proteomes" id="UP000193207"/>
    </source>
</evidence>
<evidence type="ECO:0000313" key="8">
    <source>
        <dbReference type="EMBL" id="SLN31559.1"/>
    </source>
</evidence>
<dbReference type="CDD" id="cd17990">
    <property type="entry name" value="DEXHc_HrpB"/>
    <property type="match status" value="1"/>
</dbReference>
<dbReference type="Gene3D" id="3.40.50.300">
    <property type="entry name" value="P-loop containing nucleotide triphosphate hydrolases"/>
    <property type="match status" value="2"/>
</dbReference>
<gene>
    <name evidence="8" type="primary">hrpB</name>
    <name evidence="8" type="ORF">ROH8110_01490</name>
</gene>
<feature type="domain" description="Helicase ATP-binding" evidence="6">
    <location>
        <begin position="15"/>
        <end position="178"/>
    </location>
</feature>
<evidence type="ECO:0000256" key="4">
    <source>
        <dbReference type="ARBA" id="ARBA00022840"/>
    </source>
</evidence>
<dbReference type="GO" id="GO:0016787">
    <property type="term" value="F:hydrolase activity"/>
    <property type="evidence" value="ECO:0007669"/>
    <property type="project" value="UniProtKB-KW"/>
</dbReference>
<dbReference type="InterPro" id="IPR001650">
    <property type="entry name" value="Helicase_C-like"/>
</dbReference>
<keyword evidence="1" id="KW-0547">Nucleotide-binding</keyword>
<dbReference type="NCBIfam" id="TIGR01970">
    <property type="entry name" value="DEAH_box_HrpB"/>
    <property type="match status" value="1"/>
</dbReference>